<dbReference type="Proteomes" id="UP000233248">
    <property type="component" value="Unassembled WGS sequence"/>
</dbReference>
<dbReference type="OrthoDB" id="5348452at2"/>
<gene>
    <name evidence="1" type="ORF">CP960_09880</name>
</gene>
<organism evidence="1 2">
    <name type="scientific">Malaciobacter halophilus</name>
    <dbReference type="NCBI Taxonomy" id="197482"/>
    <lineage>
        <taxon>Bacteria</taxon>
        <taxon>Pseudomonadati</taxon>
        <taxon>Campylobacterota</taxon>
        <taxon>Epsilonproteobacteria</taxon>
        <taxon>Campylobacterales</taxon>
        <taxon>Arcobacteraceae</taxon>
        <taxon>Malaciobacter</taxon>
    </lineage>
</organism>
<dbReference type="Pfam" id="PF04402">
    <property type="entry name" value="SIMPL"/>
    <property type="match status" value="1"/>
</dbReference>
<dbReference type="KEGG" id="ahs:AHALO_0047"/>
<sequence length="227" mass="26280">MKKILISGLLMSTLPFSLLSYEVNFNKTFSKKLLPDTLNSDIKVRIELDSEKEVSNKLDRYNDYIKNVKYIEKNLGVFNIRPRYRYVSKTPKIDGYLGEIKYSIKSNDPKKVSRFINGLINLKEHRDTSIIVSNLMWKVKESSSNVAVDLLRFEAITWAEKYAKNLSSDLKRECKVKNININSLQNPYFRGSREVMYSAKSSDAAIAVPEQTSKPIKMNVNYRLECK</sequence>
<dbReference type="RefSeq" id="WP_101185248.1">
    <property type="nucleotide sequence ID" value="NZ_CP031218.1"/>
</dbReference>
<dbReference type="Gene3D" id="3.30.110.170">
    <property type="entry name" value="Protein of unknown function (DUF541), domain 1"/>
    <property type="match status" value="1"/>
</dbReference>
<dbReference type="Gene3D" id="3.30.70.2970">
    <property type="entry name" value="Protein of unknown function (DUF541), domain 2"/>
    <property type="match status" value="1"/>
</dbReference>
<keyword evidence="2" id="KW-1185">Reference proteome</keyword>
<name>A0A2N1J114_9BACT</name>
<dbReference type="InterPro" id="IPR007497">
    <property type="entry name" value="SIMPL/DUF541"/>
</dbReference>
<comment type="caution">
    <text evidence="1">The sequence shown here is derived from an EMBL/GenBank/DDBJ whole genome shotgun (WGS) entry which is preliminary data.</text>
</comment>
<dbReference type="AlphaFoldDB" id="A0A2N1J114"/>
<accession>A0A2N1J114</accession>
<protein>
    <recommendedName>
        <fullName evidence="3">SIMPL domain-containing protein</fullName>
    </recommendedName>
</protein>
<proteinExistence type="predicted"/>
<dbReference type="EMBL" id="NXIF01000038">
    <property type="protein sequence ID" value="PKI80253.1"/>
    <property type="molecule type" value="Genomic_DNA"/>
</dbReference>
<evidence type="ECO:0000313" key="2">
    <source>
        <dbReference type="Proteomes" id="UP000233248"/>
    </source>
</evidence>
<evidence type="ECO:0000313" key="1">
    <source>
        <dbReference type="EMBL" id="PKI80253.1"/>
    </source>
</evidence>
<reference evidence="1 2" key="1">
    <citation type="submission" date="2017-09" db="EMBL/GenBank/DDBJ databases">
        <title>Genomics of the genus Arcobacter.</title>
        <authorList>
            <person name="Perez-Cataluna A."/>
            <person name="Figueras M.J."/>
            <person name="Salas-Masso N."/>
        </authorList>
    </citation>
    <scope>NUCLEOTIDE SEQUENCE [LARGE SCALE GENOMIC DNA]</scope>
    <source>
        <strain evidence="1 2">DSM 18005</strain>
    </source>
</reference>
<evidence type="ECO:0008006" key="3">
    <source>
        <dbReference type="Google" id="ProtNLM"/>
    </source>
</evidence>